<gene>
    <name evidence="1" type="ORF">CBF37_02125</name>
</gene>
<protein>
    <submittedName>
        <fullName evidence="1">Uncharacterized protein</fullName>
    </submittedName>
</protein>
<dbReference type="RefSeq" id="WP_125983070.1">
    <property type="nucleotide sequence ID" value="NZ_NGJS01000002.1"/>
</dbReference>
<dbReference type="Proteomes" id="UP000287857">
    <property type="component" value="Unassembled WGS sequence"/>
</dbReference>
<name>A0A430A147_9ENTE</name>
<organism evidence="1 2">
    <name type="scientific">Vagococcus vulneris</name>
    <dbReference type="NCBI Taxonomy" id="1977869"/>
    <lineage>
        <taxon>Bacteria</taxon>
        <taxon>Bacillati</taxon>
        <taxon>Bacillota</taxon>
        <taxon>Bacilli</taxon>
        <taxon>Lactobacillales</taxon>
        <taxon>Enterococcaceae</taxon>
        <taxon>Vagococcus</taxon>
    </lineage>
</organism>
<sequence>MKIELTGKERIQDAMLLETVKVSLDSYLESIKSKDAELYHTLTTECEEIFIVGGSIELAFKLKGYEEPMMITDDNDLYDTDSLLTVEHEILSNNR</sequence>
<reference evidence="1 2" key="1">
    <citation type="submission" date="2017-05" db="EMBL/GenBank/DDBJ databases">
        <title>Vagococcus spp. assemblies.</title>
        <authorList>
            <person name="Gulvik C.A."/>
        </authorList>
    </citation>
    <scope>NUCLEOTIDE SEQUENCE [LARGE SCALE GENOMIC DNA]</scope>
    <source>
        <strain evidence="1 2">SS1995</strain>
    </source>
</reference>
<keyword evidence="2" id="KW-1185">Reference proteome</keyword>
<evidence type="ECO:0000313" key="2">
    <source>
        <dbReference type="Proteomes" id="UP000287857"/>
    </source>
</evidence>
<dbReference type="AlphaFoldDB" id="A0A430A147"/>
<proteinExistence type="predicted"/>
<accession>A0A430A147</accession>
<comment type="caution">
    <text evidence="1">The sequence shown here is derived from an EMBL/GenBank/DDBJ whole genome shotgun (WGS) entry which is preliminary data.</text>
</comment>
<evidence type="ECO:0000313" key="1">
    <source>
        <dbReference type="EMBL" id="RSU00118.1"/>
    </source>
</evidence>
<dbReference type="EMBL" id="NGJS01000002">
    <property type="protein sequence ID" value="RSU00118.1"/>
    <property type="molecule type" value="Genomic_DNA"/>
</dbReference>